<name>E8LKN0_SUCHY</name>
<dbReference type="AlphaFoldDB" id="E8LKN0"/>
<keyword evidence="2" id="KW-1185">Reference proteome</keyword>
<sequence>MPKSALYFLDFYNPNDGELDTALEVGVLRWDQKEERPSVYLHTFLRPQNPSRVRWANALDHGISRKLIMDGNFPTLQEVLNCNFLRDKQVVCLNPGIEPCRSFVRKAISVQGIVNTWQEVFRQNEDIAKLIRPSQMLEYLGLPVKDESNTHYTPLLCRLHSLVAIWFFLSLYKNNPQSLKQGGLPITTLWPLPSVNDVWFENNPQSFKDISPAAIKRFFSDGLADNLNWYALSVFSHDWVFKRQSLPDIAHLKNLDAMADFVFNRVLNLQMKLWVLIYYSIYDKKVKYAQEIALHEGNILSMPQAIREDFTAFFIRHLEDFLSRDQKRQLIRSMVHHYLKERAEEHFESYNYDALYRHNSKDRLSPLLFRADCPQGSFVKCFKEIKKSNNQILYRRYEISGNRHDRQCCIDRINELFNNFMHEVHDPLSCYWSNAPLRQWIQYITGIPWDEYAKIPRPNEPQYLLASRAFLKQVILEERTPWLDELKHTMMKVVEEINAAIDGTYCRQFTFQGISIEVVVSKEQGSFFKRLAHIFNRG</sequence>
<dbReference type="EMBL" id="AEVO01000065">
    <property type="protein sequence ID" value="EFY06910.1"/>
    <property type="molecule type" value="Genomic_DNA"/>
</dbReference>
<dbReference type="HOGENOM" id="CLU_506132_0_0_6"/>
<comment type="caution">
    <text evidence="1">The sequence shown here is derived from an EMBL/GenBank/DDBJ whole genome shotgun (WGS) entry which is preliminary data.</text>
</comment>
<protein>
    <submittedName>
        <fullName evidence="1">Uncharacterized protein</fullName>
    </submittedName>
</protein>
<dbReference type="RefSeq" id="WP_009143468.1">
    <property type="nucleotide sequence ID" value="NZ_GL831001.1"/>
</dbReference>
<gene>
    <name evidence="1" type="ORF">HMPREF9444_01273</name>
</gene>
<accession>E8LKN0</accession>
<reference evidence="1 2" key="1">
    <citation type="submission" date="2011-01" db="EMBL/GenBank/DDBJ databases">
        <authorList>
            <person name="Weinstock G."/>
            <person name="Sodergren E."/>
            <person name="Clifton S."/>
            <person name="Fulton L."/>
            <person name="Fulton B."/>
            <person name="Courtney L."/>
            <person name="Fronick C."/>
            <person name="Harrison M."/>
            <person name="Strong C."/>
            <person name="Farmer C."/>
            <person name="Delahaunty K."/>
            <person name="Markovic C."/>
            <person name="Hall O."/>
            <person name="Minx P."/>
            <person name="Tomlinson C."/>
            <person name="Mitreva M."/>
            <person name="Hou S."/>
            <person name="Chen J."/>
            <person name="Wollam A."/>
            <person name="Pepin K.H."/>
            <person name="Johnson M."/>
            <person name="Bhonagiri V."/>
            <person name="Zhang X."/>
            <person name="Suruliraj S."/>
            <person name="Warren W."/>
            <person name="Chinwalla A."/>
            <person name="Mardis E.R."/>
            <person name="Wilson R.K."/>
        </authorList>
    </citation>
    <scope>NUCLEOTIDE SEQUENCE [LARGE SCALE GENOMIC DNA]</scope>
    <source>
        <strain evidence="2">DSM 22608 / JCM 16073 / KCTC 15190 / YIT 12066</strain>
    </source>
</reference>
<dbReference type="Proteomes" id="UP000018458">
    <property type="component" value="Unassembled WGS sequence"/>
</dbReference>
<organism evidence="1 2">
    <name type="scientific">Succinatimonas hippei (strain DSM 22608 / JCM 16073 / KCTC 15190 / YIT 12066)</name>
    <dbReference type="NCBI Taxonomy" id="762983"/>
    <lineage>
        <taxon>Bacteria</taxon>
        <taxon>Pseudomonadati</taxon>
        <taxon>Pseudomonadota</taxon>
        <taxon>Gammaproteobacteria</taxon>
        <taxon>Aeromonadales</taxon>
        <taxon>Succinivibrionaceae</taxon>
        <taxon>Succinatimonas</taxon>
    </lineage>
</organism>
<evidence type="ECO:0000313" key="1">
    <source>
        <dbReference type="EMBL" id="EFY06910.1"/>
    </source>
</evidence>
<dbReference type="OrthoDB" id="7051787at2"/>
<proteinExistence type="predicted"/>
<evidence type="ECO:0000313" key="2">
    <source>
        <dbReference type="Proteomes" id="UP000018458"/>
    </source>
</evidence>